<dbReference type="EMBL" id="BARV01012849">
    <property type="protein sequence ID" value="GAI08682.1"/>
    <property type="molecule type" value="Genomic_DNA"/>
</dbReference>
<gene>
    <name evidence="2" type="ORF">S06H3_23578</name>
</gene>
<dbReference type="SUPFAM" id="SSF56228">
    <property type="entry name" value="Aldehyde ferredoxin oxidoreductase, N-terminal domain"/>
    <property type="match status" value="1"/>
</dbReference>
<feature type="non-terminal residue" evidence="2">
    <location>
        <position position="185"/>
    </location>
</feature>
<organism evidence="2">
    <name type="scientific">marine sediment metagenome</name>
    <dbReference type="NCBI Taxonomy" id="412755"/>
    <lineage>
        <taxon>unclassified sequences</taxon>
        <taxon>metagenomes</taxon>
        <taxon>ecological metagenomes</taxon>
    </lineage>
</organism>
<dbReference type="PANTHER" id="PTHR30038">
    <property type="entry name" value="ALDEHYDE FERREDOXIN OXIDOREDUCTASE"/>
    <property type="match status" value="1"/>
</dbReference>
<dbReference type="Gene3D" id="3.60.9.10">
    <property type="entry name" value="Aldehyde ferredoxin oxidoreductase, N-terminal domain"/>
    <property type="match status" value="1"/>
</dbReference>
<feature type="domain" description="Aldehyde ferredoxin oxidoreductase N-terminal" evidence="1">
    <location>
        <begin position="1"/>
        <end position="185"/>
    </location>
</feature>
<sequence>GKILFVDLSTGELKDEVLEEKLCHDFIGGYGMGARIIYSRQKPGADPLGRENTLGFVTSPLTGTPAVGGSRYVVMGKSPIYGGWGDANSGGYFGPYLKFAGYDGIFITGVSEKPVYLFIEDGKAEIRDAAHLWGKDTFETEDMLRAEHGKQTHTACIGPSAEKLSLISCVMTNRGSAAGRSGLGA</sequence>
<dbReference type="InterPro" id="IPR013983">
    <property type="entry name" value="Ald_Fedxn_OxRdtase_N"/>
</dbReference>
<evidence type="ECO:0000313" key="2">
    <source>
        <dbReference type="EMBL" id="GAI08682.1"/>
    </source>
</evidence>
<feature type="non-terminal residue" evidence="2">
    <location>
        <position position="1"/>
    </location>
</feature>
<dbReference type="PANTHER" id="PTHR30038:SF0">
    <property type="entry name" value="TUNGSTEN-CONTAINING ALDEHYDE FERREDOXIN OXIDOREDUCTASE"/>
    <property type="match status" value="1"/>
</dbReference>
<dbReference type="AlphaFoldDB" id="X1KNN1"/>
<accession>X1KNN1</accession>
<name>X1KNN1_9ZZZZ</name>
<dbReference type="GO" id="GO:0051536">
    <property type="term" value="F:iron-sulfur cluster binding"/>
    <property type="evidence" value="ECO:0007669"/>
    <property type="project" value="InterPro"/>
</dbReference>
<dbReference type="Pfam" id="PF02730">
    <property type="entry name" value="AFOR_N"/>
    <property type="match status" value="1"/>
</dbReference>
<dbReference type="GO" id="GO:0016625">
    <property type="term" value="F:oxidoreductase activity, acting on the aldehyde or oxo group of donors, iron-sulfur protein as acceptor"/>
    <property type="evidence" value="ECO:0007669"/>
    <property type="project" value="InterPro"/>
</dbReference>
<dbReference type="InterPro" id="IPR036503">
    <property type="entry name" value="Ald_Fedxn_OxRdtase_N_sf"/>
</dbReference>
<reference evidence="2" key="1">
    <citation type="journal article" date="2014" name="Front. Microbiol.">
        <title>High frequency of phylogenetically diverse reductive dehalogenase-homologous genes in deep subseafloor sedimentary metagenomes.</title>
        <authorList>
            <person name="Kawai M."/>
            <person name="Futagami T."/>
            <person name="Toyoda A."/>
            <person name="Takaki Y."/>
            <person name="Nishi S."/>
            <person name="Hori S."/>
            <person name="Arai W."/>
            <person name="Tsubouchi T."/>
            <person name="Morono Y."/>
            <person name="Uchiyama I."/>
            <person name="Ito T."/>
            <person name="Fujiyama A."/>
            <person name="Inagaki F."/>
            <person name="Takami H."/>
        </authorList>
    </citation>
    <scope>NUCLEOTIDE SEQUENCE</scope>
    <source>
        <strain evidence="2">Expedition CK06-06</strain>
    </source>
</reference>
<evidence type="ECO:0000259" key="1">
    <source>
        <dbReference type="SMART" id="SM00790"/>
    </source>
</evidence>
<protein>
    <recommendedName>
        <fullName evidence="1">Aldehyde ferredoxin oxidoreductase N-terminal domain-containing protein</fullName>
    </recommendedName>
</protein>
<dbReference type="InterPro" id="IPR051919">
    <property type="entry name" value="W-dependent_AOR"/>
</dbReference>
<dbReference type="SMART" id="SM00790">
    <property type="entry name" value="AFOR_N"/>
    <property type="match status" value="1"/>
</dbReference>
<proteinExistence type="predicted"/>
<comment type="caution">
    <text evidence="2">The sequence shown here is derived from an EMBL/GenBank/DDBJ whole genome shotgun (WGS) entry which is preliminary data.</text>
</comment>